<reference evidence="7 8" key="1">
    <citation type="submission" date="2018-10" db="EMBL/GenBank/DDBJ databases">
        <title>Genomic Encyclopedia of Type Strains, Phase IV (KMG-IV): sequencing the most valuable type-strain genomes for metagenomic binning, comparative biology and taxonomic classification.</title>
        <authorList>
            <person name="Goeker M."/>
        </authorList>
    </citation>
    <scope>NUCLEOTIDE SEQUENCE [LARGE SCALE GENOMIC DNA]</scope>
    <source>
        <strain evidence="7 8">DSM 23841</strain>
    </source>
</reference>
<feature type="domain" description="Outer membrane protein assembly factor BamE" evidence="6">
    <location>
        <begin position="36"/>
        <end position="104"/>
    </location>
</feature>
<feature type="chain" id="PRO_5019874898" description="Outer membrane protein assembly factor BamE" evidence="5">
    <location>
        <begin position="18"/>
        <end position="160"/>
    </location>
</feature>
<evidence type="ECO:0000256" key="4">
    <source>
        <dbReference type="HAMAP-Rule" id="MF_00925"/>
    </source>
</evidence>
<evidence type="ECO:0000259" key="6">
    <source>
        <dbReference type="Pfam" id="PF04355"/>
    </source>
</evidence>
<dbReference type="Proteomes" id="UP000270626">
    <property type="component" value="Unassembled WGS sequence"/>
</dbReference>
<evidence type="ECO:0000313" key="7">
    <source>
        <dbReference type="EMBL" id="RKT59458.1"/>
    </source>
</evidence>
<keyword evidence="3 4" id="KW-0998">Cell outer membrane</keyword>
<keyword evidence="4" id="KW-0564">Palmitate</keyword>
<keyword evidence="2 4" id="KW-0472">Membrane</keyword>
<dbReference type="GO" id="GO:0030674">
    <property type="term" value="F:protein-macromolecule adaptor activity"/>
    <property type="evidence" value="ECO:0007669"/>
    <property type="project" value="TreeGrafter"/>
</dbReference>
<comment type="subunit">
    <text evidence="4">Part of the Bam complex.</text>
</comment>
<dbReference type="Gene3D" id="3.30.1450.10">
    <property type="match status" value="1"/>
</dbReference>
<protein>
    <recommendedName>
        <fullName evidence="4">Outer membrane protein assembly factor BamE</fullName>
    </recommendedName>
</protein>
<evidence type="ECO:0000256" key="3">
    <source>
        <dbReference type="ARBA" id="ARBA00023237"/>
    </source>
</evidence>
<dbReference type="GO" id="GO:1990063">
    <property type="term" value="C:Bam protein complex"/>
    <property type="evidence" value="ECO:0007669"/>
    <property type="project" value="TreeGrafter"/>
</dbReference>
<dbReference type="HAMAP" id="MF_00925">
    <property type="entry name" value="OM_assembly_BamE"/>
    <property type="match status" value="1"/>
</dbReference>
<evidence type="ECO:0000256" key="1">
    <source>
        <dbReference type="ARBA" id="ARBA00022729"/>
    </source>
</evidence>
<comment type="caution">
    <text evidence="7">The sequence shown here is derived from an EMBL/GenBank/DDBJ whole genome shotgun (WGS) entry which is preliminary data.</text>
</comment>
<dbReference type="GO" id="GO:0043165">
    <property type="term" value="P:Gram-negative-bacterium-type cell outer membrane assembly"/>
    <property type="evidence" value="ECO:0007669"/>
    <property type="project" value="UniProtKB-UniRule"/>
</dbReference>
<keyword evidence="8" id="KW-1185">Reference proteome</keyword>
<dbReference type="Pfam" id="PF04355">
    <property type="entry name" value="BamE"/>
    <property type="match status" value="1"/>
</dbReference>
<dbReference type="InterPro" id="IPR026592">
    <property type="entry name" value="BamE"/>
</dbReference>
<comment type="subcellular location">
    <subcellularLocation>
        <location evidence="4">Cell outer membrane</location>
        <topology evidence="4">Lipid-anchor</topology>
    </subcellularLocation>
</comment>
<dbReference type="EMBL" id="RBXP01000013">
    <property type="protein sequence ID" value="RKT59458.1"/>
    <property type="molecule type" value="Genomic_DNA"/>
</dbReference>
<sequence length="160" mass="18086">MRLPRSLLLVAACSLLAACSYKPSFINEYKIDVQQGNVLTQDMVAQLKPGQTREQVRFILGSPLIADIFHRQRWDYVYRFRNGRTGEEQSRRFSVFFNAEGRLERVAGDVEVASVEELTTPVSRTRLVDLGTISEAAAAEPAEPPEEPGFVRRLLNRIGF</sequence>
<dbReference type="PROSITE" id="PS51257">
    <property type="entry name" value="PROKAR_LIPOPROTEIN"/>
    <property type="match status" value="1"/>
</dbReference>
<comment type="function">
    <text evidence="4">Part of the outer membrane protein assembly complex, which is involved in assembly and insertion of beta-barrel proteins into the outer membrane.</text>
</comment>
<dbReference type="AlphaFoldDB" id="A0A495WHY0"/>
<name>A0A495WHY0_9RHOO</name>
<dbReference type="InterPro" id="IPR007450">
    <property type="entry name" value="BamE_dom"/>
</dbReference>
<proteinExistence type="inferred from homology"/>
<evidence type="ECO:0000256" key="5">
    <source>
        <dbReference type="SAM" id="SignalP"/>
    </source>
</evidence>
<feature type="signal peptide" evidence="5">
    <location>
        <begin position="1"/>
        <end position="17"/>
    </location>
</feature>
<comment type="similarity">
    <text evidence="4">Belongs to the BamE family.</text>
</comment>
<evidence type="ECO:0000256" key="2">
    <source>
        <dbReference type="ARBA" id="ARBA00023136"/>
    </source>
</evidence>
<dbReference type="PANTHER" id="PTHR37482">
    <property type="entry name" value="OUTER MEMBRANE PROTEIN ASSEMBLY FACTOR BAME"/>
    <property type="match status" value="1"/>
</dbReference>
<evidence type="ECO:0000313" key="8">
    <source>
        <dbReference type="Proteomes" id="UP000270626"/>
    </source>
</evidence>
<dbReference type="GO" id="GO:0051205">
    <property type="term" value="P:protein insertion into membrane"/>
    <property type="evidence" value="ECO:0007669"/>
    <property type="project" value="UniProtKB-UniRule"/>
</dbReference>
<dbReference type="InterPro" id="IPR037873">
    <property type="entry name" value="BamE-like"/>
</dbReference>
<dbReference type="PANTHER" id="PTHR37482:SF1">
    <property type="entry name" value="OUTER MEMBRANE PROTEIN ASSEMBLY FACTOR BAME"/>
    <property type="match status" value="1"/>
</dbReference>
<accession>A0A495WHY0</accession>
<gene>
    <name evidence="4" type="primary">bamE</name>
    <name evidence="7" type="ORF">DFR40_1346</name>
</gene>
<dbReference type="RefSeq" id="WP_121457694.1">
    <property type="nucleotide sequence ID" value="NZ_JAANMQ010000002.1"/>
</dbReference>
<keyword evidence="4" id="KW-0449">Lipoprotein</keyword>
<keyword evidence="1 4" id="KW-0732">Signal</keyword>
<dbReference type="OrthoDB" id="9808250at2"/>
<organism evidence="7 8">
    <name type="scientific">Azonexus fungiphilus</name>
    <dbReference type="NCBI Taxonomy" id="146940"/>
    <lineage>
        <taxon>Bacteria</taxon>
        <taxon>Pseudomonadati</taxon>
        <taxon>Pseudomonadota</taxon>
        <taxon>Betaproteobacteria</taxon>
        <taxon>Rhodocyclales</taxon>
        <taxon>Azonexaceae</taxon>
        <taxon>Azonexus</taxon>
    </lineage>
</organism>